<sequence length="331" mass="36086">MSEQNNPTQSTNHSERVNPSPFRGRQGNGGYIATPVDKERQATLMPPQNASTGFHEIAGDLPDHRGQLLASSSVHESPYTILRPGQPRMLSPPPELRGGPSASYQVLSPDFYTYLARSQGQGQPLYAPSLGGSHPGSAEQHITKARRAGPGEPAAASRKRFAEGLDESDKEKTFSSATAMPTPAPKKQKVTSNKPSASTSKSIAGKVATVNLEPAPKKSMGASKQPRVVTAAQTGRKTVPFTKGKPTPTHPVVSTYYLSNTLERLRRVLGEPNWQQFLHLVEQYVDGTIDESHLIRDQRRIFHGQNPVVEKKCRRLTEKMVREARDAQGGV</sequence>
<reference evidence="2" key="1">
    <citation type="journal article" date="2020" name="Mol. Plant Microbe Interact.">
        <title>Genome Sequence of the Biocontrol Agent Coniothyrium minitans strain Conio (IMI 134523).</title>
        <authorList>
            <person name="Patel D."/>
            <person name="Shittu T.A."/>
            <person name="Baroncelli R."/>
            <person name="Muthumeenakshi S."/>
            <person name="Osborne T.H."/>
            <person name="Janganan T.K."/>
            <person name="Sreenivasaprasad S."/>
        </authorList>
    </citation>
    <scope>NUCLEOTIDE SEQUENCE</scope>
    <source>
        <strain evidence="2">Conio</strain>
    </source>
</reference>
<feature type="region of interest" description="Disordered" evidence="1">
    <location>
        <begin position="123"/>
        <end position="201"/>
    </location>
</feature>
<keyword evidence="3" id="KW-1185">Reference proteome</keyword>
<dbReference type="AlphaFoldDB" id="A0A9P6GEE0"/>
<feature type="compositionally biased region" description="Polar residues" evidence="1">
    <location>
        <begin position="1"/>
        <end position="12"/>
    </location>
</feature>
<proteinExistence type="predicted"/>
<dbReference type="Proteomes" id="UP000756921">
    <property type="component" value="Unassembled WGS sequence"/>
</dbReference>
<dbReference type="EMBL" id="WJXW01000010">
    <property type="protein sequence ID" value="KAF9732664.1"/>
    <property type="molecule type" value="Genomic_DNA"/>
</dbReference>
<gene>
    <name evidence="2" type="ORF">PMIN01_09522</name>
</gene>
<feature type="compositionally biased region" description="Basic and acidic residues" evidence="1">
    <location>
        <begin position="160"/>
        <end position="173"/>
    </location>
</feature>
<accession>A0A9P6GEE0</accession>
<feature type="compositionally biased region" description="Polar residues" evidence="1">
    <location>
        <begin position="190"/>
        <end position="201"/>
    </location>
</feature>
<organism evidence="2 3">
    <name type="scientific">Paraphaeosphaeria minitans</name>
    <dbReference type="NCBI Taxonomy" id="565426"/>
    <lineage>
        <taxon>Eukaryota</taxon>
        <taxon>Fungi</taxon>
        <taxon>Dikarya</taxon>
        <taxon>Ascomycota</taxon>
        <taxon>Pezizomycotina</taxon>
        <taxon>Dothideomycetes</taxon>
        <taxon>Pleosporomycetidae</taxon>
        <taxon>Pleosporales</taxon>
        <taxon>Massarineae</taxon>
        <taxon>Didymosphaeriaceae</taxon>
        <taxon>Paraphaeosphaeria</taxon>
    </lineage>
</organism>
<protein>
    <submittedName>
        <fullName evidence="2">Uncharacterized protein</fullName>
    </submittedName>
</protein>
<evidence type="ECO:0000256" key="1">
    <source>
        <dbReference type="SAM" id="MobiDB-lite"/>
    </source>
</evidence>
<feature type="region of interest" description="Disordered" evidence="1">
    <location>
        <begin position="1"/>
        <end position="33"/>
    </location>
</feature>
<feature type="region of interest" description="Disordered" evidence="1">
    <location>
        <begin position="73"/>
        <end position="102"/>
    </location>
</feature>
<comment type="caution">
    <text evidence="2">The sequence shown here is derived from an EMBL/GenBank/DDBJ whole genome shotgun (WGS) entry which is preliminary data.</text>
</comment>
<name>A0A9P6GEE0_9PLEO</name>
<dbReference type="OrthoDB" id="10433127at2759"/>
<evidence type="ECO:0000313" key="2">
    <source>
        <dbReference type="EMBL" id="KAF9732664.1"/>
    </source>
</evidence>
<evidence type="ECO:0000313" key="3">
    <source>
        <dbReference type="Proteomes" id="UP000756921"/>
    </source>
</evidence>